<evidence type="ECO:0000259" key="5">
    <source>
        <dbReference type="PROSITE" id="PS50102"/>
    </source>
</evidence>
<organism evidence="6 7">
    <name type="scientific">Armadillidium nasatum</name>
    <dbReference type="NCBI Taxonomy" id="96803"/>
    <lineage>
        <taxon>Eukaryota</taxon>
        <taxon>Metazoa</taxon>
        <taxon>Ecdysozoa</taxon>
        <taxon>Arthropoda</taxon>
        <taxon>Crustacea</taxon>
        <taxon>Multicrustacea</taxon>
        <taxon>Malacostraca</taxon>
        <taxon>Eumalacostraca</taxon>
        <taxon>Peracarida</taxon>
        <taxon>Isopoda</taxon>
        <taxon>Oniscidea</taxon>
        <taxon>Crinocheta</taxon>
        <taxon>Armadillidiidae</taxon>
        <taxon>Armadillidium</taxon>
    </lineage>
</organism>
<name>A0A5N5T241_9CRUS</name>
<dbReference type="SMART" id="SM00360">
    <property type="entry name" value="RRM"/>
    <property type="match status" value="2"/>
</dbReference>
<gene>
    <name evidence="6" type="primary">fus</name>
    <name evidence="6" type="ORF">Anas_02719</name>
</gene>
<protein>
    <submittedName>
        <fullName evidence="6">RNA-binding protein fusilli</fullName>
    </submittedName>
</protein>
<keyword evidence="7" id="KW-1185">Reference proteome</keyword>
<feature type="compositionally biased region" description="Low complexity" evidence="4">
    <location>
        <begin position="1"/>
        <end position="27"/>
    </location>
</feature>
<reference evidence="6 7" key="1">
    <citation type="journal article" date="2019" name="PLoS Biol.">
        <title>Sex chromosomes control vertical transmission of feminizing Wolbachia symbionts in an isopod.</title>
        <authorList>
            <person name="Becking T."/>
            <person name="Chebbi M.A."/>
            <person name="Giraud I."/>
            <person name="Moumen B."/>
            <person name="Laverre T."/>
            <person name="Caubet Y."/>
            <person name="Peccoud J."/>
            <person name="Gilbert C."/>
            <person name="Cordaux R."/>
        </authorList>
    </citation>
    <scope>NUCLEOTIDE SEQUENCE [LARGE SCALE GENOMIC DNA]</scope>
    <source>
        <strain evidence="6">ANa2</strain>
        <tissue evidence="6">Whole body excluding digestive tract and cuticle</tissue>
    </source>
</reference>
<dbReference type="AlphaFoldDB" id="A0A5N5T241"/>
<dbReference type="FunFam" id="3.30.70.330:FF:000070">
    <property type="entry name" value="Epithelial splicing regulatory protein 1"/>
    <property type="match status" value="1"/>
</dbReference>
<dbReference type="CDD" id="cd12743">
    <property type="entry name" value="RRM3_Fusilli"/>
    <property type="match status" value="1"/>
</dbReference>
<dbReference type="PANTHER" id="PTHR13976">
    <property type="entry name" value="HETEROGENEOUS NUCLEAR RIBONUCLEOPROTEIN-RELATED"/>
    <property type="match status" value="1"/>
</dbReference>
<dbReference type="OrthoDB" id="431068at2759"/>
<evidence type="ECO:0000256" key="1">
    <source>
        <dbReference type="ARBA" id="ARBA00022737"/>
    </source>
</evidence>
<dbReference type="Gene3D" id="3.30.70.330">
    <property type="match status" value="2"/>
</dbReference>
<keyword evidence="1" id="KW-0677">Repeat</keyword>
<dbReference type="InterPro" id="IPR050666">
    <property type="entry name" value="ESRP"/>
</dbReference>
<dbReference type="PROSITE" id="PS50102">
    <property type="entry name" value="RRM"/>
    <property type="match status" value="1"/>
</dbReference>
<proteinExistence type="predicted"/>
<feature type="domain" description="RRM" evidence="5">
    <location>
        <begin position="101"/>
        <end position="184"/>
    </location>
</feature>
<evidence type="ECO:0000256" key="4">
    <source>
        <dbReference type="SAM" id="MobiDB-lite"/>
    </source>
</evidence>
<feature type="region of interest" description="Disordered" evidence="4">
    <location>
        <begin position="1"/>
        <end position="56"/>
    </location>
</feature>
<evidence type="ECO:0000256" key="3">
    <source>
        <dbReference type="PROSITE-ProRule" id="PRU00176"/>
    </source>
</evidence>
<dbReference type="InterPro" id="IPR012677">
    <property type="entry name" value="Nucleotide-bd_a/b_plait_sf"/>
</dbReference>
<accession>A0A5N5T241</accession>
<dbReference type="SUPFAM" id="SSF54928">
    <property type="entry name" value="RNA-binding domain, RBD"/>
    <property type="match status" value="1"/>
</dbReference>
<comment type="caution">
    <text evidence="6">The sequence shown here is derived from an EMBL/GenBank/DDBJ whole genome shotgun (WGS) entry which is preliminary data.</text>
</comment>
<dbReference type="Proteomes" id="UP000326759">
    <property type="component" value="Unassembled WGS sequence"/>
</dbReference>
<keyword evidence="2 3" id="KW-0694">RNA-binding</keyword>
<sequence>MASSSTSSPDVSTPPSTSPALSSPTLLDNNGGGSSKISYRDKRVPDPQSNYYPLPPMQPEVMTMNIQMNMQYTAMQETIKMMNVIRNNNEAQQFLSRGGQVIIRMRGLPYDCNAKQVVDFFDAGENGCQILDGEDGVLFVRKPDGRATGDAFVLFASEEDSGKALSKHREIIGSRYIELFRSTTAEVQQVLNRSMDPRTYEPQQPLIGQIPQLPILPQQFITTSSRRDCIRLRGLPYEAQVEHVLEFLGDFAKNIVFRGVHMVINAQGQPSGEAFIQMDNEQSAFLAAQNRHNRYMIFGKKQRYIEVFQCSGEDMNLVLSGGIPAQRTVVSPGGSVIAAPFGPFPLAPAPPVIGAVAPRLPPAYPGITYPTMFYWPYPSPPVSPSSPFFQSATHTHLATPASPHHTMIPAECIPIHPAADTTHHNGEPVATM</sequence>
<evidence type="ECO:0000313" key="6">
    <source>
        <dbReference type="EMBL" id="KAB7500207.1"/>
    </source>
</evidence>
<dbReference type="InterPro" id="IPR035979">
    <property type="entry name" value="RBD_domain_sf"/>
</dbReference>
<evidence type="ECO:0000256" key="2">
    <source>
        <dbReference type="ARBA" id="ARBA00022884"/>
    </source>
</evidence>
<dbReference type="GO" id="GO:0003723">
    <property type="term" value="F:RNA binding"/>
    <property type="evidence" value="ECO:0007669"/>
    <property type="project" value="UniProtKB-UniRule"/>
</dbReference>
<dbReference type="InterPro" id="IPR000504">
    <property type="entry name" value="RRM_dom"/>
</dbReference>
<dbReference type="EMBL" id="SEYY01014765">
    <property type="protein sequence ID" value="KAB7500207.1"/>
    <property type="molecule type" value="Genomic_DNA"/>
</dbReference>
<evidence type="ECO:0000313" key="7">
    <source>
        <dbReference type="Proteomes" id="UP000326759"/>
    </source>
</evidence>